<protein>
    <submittedName>
        <fullName evidence="2">Uncharacterized protein</fullName>
    </submittedName>
</protein>
<dbReference type="Proteomes" id="UP000651057">
    <property type="component" value="Unassembled WGS sequence"/>
</dbReference>
<proteinExistence type="predicted"/>
<sequence>MNIYSQKSVNDYKYVVVPERFGFFNDKDAYQLNSMTKFLFNKYGFNALMNTDEFPEDLKDNGCKKLLADVVKGNGLFVTKLAIQLTDCNGIVVYTSPEGTSREKEYRKGFQEALRNAFKNVARLNYKYNEANETSEDVKSVPSDKKPETSKEKKPEVVVPSENTLDFTWNNKTYVFKKQEYGYELLSKQEETLLSEGKIYKMSKDNSYLVDANDLSGAGYFDGYGNFILERINPATNKLITDTLARQ</sequence>
<evidence type="ECO:0000313" key="3">
    <source>
        <dbReference type="Proteomes" id="UP000651057"/>
    </source>
</evidence>
<dbReference type="AlphaFoldDB" id="A0A937DAV1"/>
<dbReference type="EMBL" id="JAERQJ010000007">
    <property type="protein sequence ID" value="MBL0685122.1"/>
    <property type="molecule type" value="Genomic_DNA"/>
</dbReference>
<comment type="caution">
    <text evidence="2">The sequence shown here is derived from an EMBL/GenBank/DDBJ whole genome shotgun (WGS) entry which is preliminary data.</text>
</comment>
<evidence type="ECO:0000256" key="1">
    <source>
        <dbReference type="SAM" id="MobiDB-lite"/>
    </source>
</evidence>
<organism evidence="2 3">
    <name type="scientific">Aquimarina mytili</name>
    <dbReference type="NCBI Taxonomy" id="874423"/>
    <lineage>
        <taxon>Bacteria</taxon>
        <taxon>Pseudomonadati</taxon>
        <taxon>Bacteroidota</taxon>
        <taxon>Flavobacteriia</taxon>
        <taxon>Flavobacteriales</taxon>
        <taxon>Flavobacteriaceae</taxon>
        <taxon>Aquimarina</taxon>
    </lineage>
</organism>
<dbReference type="RefSeq" id="WP_201922812.1">
    <property type="nucleotide sequence ID" value="NZ_BAABAX010000020.1"/>
</dbReference>
<evidence type="ECO:0000313" key="2">
    <source>
        <dbReference type="EMBL" id="MBL0685122.1"/>
    </source>
</evidence>
<name>A0A937DAV1_9FLAO</name>
<reference evidence="2" key="1">
    <citation type="submission" date="2021-01" db="EMBL/GenBank/DDBJ databases">
        <authorList>
            <person name="Zhong Y.L."/>
        </authorList>
    </citation>
    <scope>NUCLEOTIDE SEQUENCE</scope>
    <source>
        <strain evidence="2">KCTC 23302</strain>
    </source>
</reference>
<keyword evidence="3" id="KW-1185">Reference proteome</keyword>
<gene>
    <name evidence="2" type="ORF">JJQ60_16440</name>
</gene>
<accession>A0A937DAV1</accession>
<feature type="compositionally biased region" description="Basic and acidic residues" evidence="1">
    <location>
        <begin position="136"/>
        <end position="155"/>
    </location>
</feature>
<feature type="region of interest" description="Disordered" evidence="1">
    <location>
        <begin position="133"/>
        <end position="155"/>
    </location>
</feature>